<dbReference type="GO" id="GO:0033172">
    <property type="term" value="C:gas vesicle shell"/>
    <property type="evidence" value="ECO:0007669"/>
    <property type="project" value="UniProtKB-UniRule"/>
</dbReference>
<evidence type="ECO:0000256" key="5">
    <source>
        <dbReference type="RuleBase" id="RU000632"/>
    </source>
</evidence>
<proteinExistence type="inferred from homology"/>
<evidence type="ECO:0000256" key="6">
    <source>
        <dbReference type="SAM" id="MobiDB-lite"/>
    </source>
</evidence>
<keyword evidence="1 4" id="KW-0304">Gas vesicle</keyword>
<dbReference type="InterPro" id="IPR018493">
    <property type="entry name" value="GvpA-like_CS"/>
</dbReference>
<dbReference type="EMBL" id="LGKG01000155">
    <property type="protein sequence ID" value="KPC60817.1"/>
    <property type="molecule type" value="Genomic_DNA"/>
</dbReference>
<feature type="region of interest" description="Disordered" evidence="6">
    <location>
        <begin position="117"/>
        <end position="156"/>
    </location>
</feature>
<dbReference type="PANTHER" id="PTHR35344:SF4">
    <property type="entry name" value="GAS VESICLE PROTEIN A1"/>
    <property type="match status" value="1"/>
</dbReference>
<dbReference type="HAMAP" id="MF_00576">
    <property type="entry name" value="Gas_vesicle_A"/>
    <property type="match status" value="1"/>
</dbReference>
<dbReference type="GO" id="GO:0005198">
    <property type="term" value="F:structural molecule activity"/>
    <property type="evidence" value="ECO:0007669"/>
    <property type="project" value="InterPro"/>
</dbReference>
<feature type="compositionally biased region" description="Basic residues" evidence="6">
    <location>
        <begin position="142"/>
        <end position="156"/>
    </location>
</feature>
<sequence>MTVVPQGQEAIARGGGASSGNLYDILDLILDRGLVIDVFARVSLVGIELVKVDARVVVASVDTYLRFAEACNRLDLEAGNKKPQELTDLVGEVTEGGSHGKAKGALTGAAEAVTDALKGKRGDEEADEEAEEEAEEEETAGQRKRPARRAAQHRKE</sequence>
<dbReference type="Pfam" id="PF00741">
    <property type="entry name" value="Gas_vesicle"/>
    <property type="match status" value="1"/>
</dbReference>
<evidence type="ECO:0000313" key="8">
    <source>
        <dbReference type="Proteomes" id="UP000037982"/>
    </source>
</evidence>
<name>A0A0N1JWF9_9ACTN</name>
<evidence type="ECO:0000313" key="7">
    <source>
        <dbReference type="EMBL" id="KPC60817.1"/>
    </source>
</evidence>
<reference evidence="8" key="1">
    <citation type="submission" date="2015-07" db="EMBL/GenBank/DDBJ databases">
        <authorList>
            <person name="Ju K.-S."/>
            <person name="Doroghazi J.R."/>
            <person name="Metcalf W.W."/>
        </authorList>
    </citation>
    <scope>NUCLEOTIDE SEQUENCE [LARGE SCALE GENOMIC DNA]</scope>
    <source>
        <strain evidence="8">NRRL ISP-5002</strain>
    </source>
</reference>
<dbReference type="AlphaFoldDB" id="A0A0N1JWF9"/>
<dbReference type="NCBIfam" id="NF006872">
    <property type="entry name" value="PRK09368.1"/>
    <property type="match status" value="1"/>
</dbReference>
<evidence type="ECO:0000256" key="1">
    <source>
        <dbReference type="ARBA" id="ARBA00022987"/>
    </source>
</evidence>
<evidence type="ECO:0000256" key="4">
    <source>
        <dbReference type="HAMAP-Rule" id="MF_00576"/>
    </source>
</evidence>
<evidence type="ECO:0000256" key="3">
    <source>
        <dbReference type="ARBA" id="ARBA00035646"/>
    </source>
</evidence>
<feature type="compositionally biased region" description="Acidic residues" evidence="6">
    <location>
        <begin position="124"/>
        <end position="139"/>
    </location>
</feature>
<comment type="function">
    <text evidence="4 5">Gas vesicles are hollow, gas filled proteinaceous nanostructures found in some microorganisms. During planktonic growth they allow positioning of the organism at a favorable depth for light or nutrient acquisition. GvpA forms the protein shell.</text>
</comment>
<comment type="caution">
    <text evidence="7">The sequence shown here is derived from an EMBL/GenBank/DDBJ whole genome shotgun (WGS) entry which is preliminary data.</text>
</comment>
<accession>A0A0N1JWF9</accession>
<gene>
    <name evidence="4" type="primary">gvpA</name>
    <name evidence="7" type="ORF">ADL29_27575</name>
</gene>
<dbReference type="PANTHER" id="PTHR35344">
    <property type="entry name" value="GAS VESICLE STRUCTURAL PROTEIN 2-RELATED"/>
    <property type="match status" value="1"/>
</dbReference>
<evidence type="ECO:0000256" key="2">
    <source>
        <dbReference type="ARBA" id="ARBA00035629"/>
    </source>
</evidence>
<dbReference type="InterPro" id="IPR000638">
    <property type="entry name" value="Gas-vesicle_GvpA-like"/>
</dbReference>
<dbReference type="PROSITE" id="PS00234">
    <property type="entry name" value="GAS_VESICLE_A_1"/>
    <property type="match status" value="1"/>
</dbReference>
<keyword evidence="8" id="KW-1185">Reference proteome</keyword>
<comment type="similarity">
    <text evidence="3 4 5">Belongs to the gas vesicle GvpA family.</text>
</comment>
<dbReference type="GO" id="GO:0012506">
    <property type="term" value="C:vesicle membrane"/>
    <property type="evidence" value="ECO:0007669"/>
    <property type="project" value="InterPro"/>
</dbReference>
<protein>
    <recommendedName>
        <fullName evidence="4">Gas vesicle protein A</fullName>
        <shortName evidence="4">GVP</shortName>
    </recommendedName>
</protein>
<dbReference type="PROSITE" id="PS00669">
    <property type="entry name" value="GAS_VESICLE_A_2"/>
    <property type="match status" value="1"/>
</dbReference>
<dbReference type="RefSeq" id="WP_053926279.1">
    <property type="nucleotide sequence ID" value="NZ_LGKG01000155.1"/>
</dbReference>
<dbReference type="PATRIC" id="fig|66876.3.peg.6035"/>
<comment type="subcellular location">
    <subcellularLocation>
        <location evidence="2 4 5">Gas vesicle shell</location>
    </subcellularLocation>
</comment>
<dbReference type="Proteomes" id="UP000037982">
    <property type="component" value="Unassembled WGS sequence"/>
</dbReference>
<dbReference type="InterPro" id="IPR050530">
    <property type="entry name" value="GvpA"/>
</dbReference>
<comment type="subunit">
    <text evidence="4 5">The gas vesicle shell is 2 nm thick and consists of a single layer of this protein. It forms helical ribs nearly perpendicular to the long axis of the vesicle.</text>
</comment>
<organism evidence="7 8">
    <name type="scientific">Streptomyces chattanoogensis</name>
    <dbReference type="NCBI Taxonomy" id="66876"/>
    <lineage>
        <taxon>Bacteria</taxon>
        <taxon>Bacillati</taxon>
        <taxon>Actinomycetota</taxon>
        <taxon>Actinomycetes</taxon>
        <taxon>Kitasatosporales</taxon>
        <taxon>Streptomycetaceae</taxon>
        <taxon>Streptomyces</taxon>
    </lineage>
</organism>
<dbReference type="InterPro" id="IPR047870">
    <property type="entry name" value="Gas_vesicle_GvpA"/>
</dbReference>